<dbReference type="Gene3D" id="1.10.443.10">
    <property type="entry name" value="Intergrase catalytic core"/>
    <property type="match status" value="1"/>
</dbReference>
<protein>
    <submittedName>
        <fullName evidence="8">Integrase</fullName>
    </submittedName>
</protein>
<feature type="domain" description="Tyr recombinase" evidence="6">
    <location>
        <begin position="205"/>
        <end position="377"/>
    </location>
</feature>
<gene>
    <name evidence="8" type="ORF">Y981_02165</name>
</gene>
<dbReference type="PANTHER" id="PTHR30629:SF2">
    <property type="entry name" value="PROPHAGE INTEGRASE INTS-RELATED"/>
    <property type="match status" value="1"/>
</dbReference>
<evidence type="ECO:0000256" key="3">
    <source>
        <dbReference type="ARBA" id="ARBA00023125"/>
    </source>
</evidence>
<evidence type="ECO:0000259" key="6">
    <source>
        <dbReference type="PROSITE" id="PS51898"/>
    </source>
</evidence>
<dbReference type="InterPro" id="IPR011010">
    <property type="entry name" value="DNA_brk_join_enz"/>
</dbReference>
<dbReference type="InterPro" id="IPR050808">
    <property type="entry name" value="Phage_Integrase"/>
</dbReference>
<evidence type="ECO:0000256" key="2">
    <source>
        <dbReference type="ARBA" id="ARBA00022908"/>
    </source>
</evidence>
<dbReference type="GO" id="GO:0006310">
    <property type="term" value="P:DNA recombination"/>
    <property type="evidence" value="ECO:0007669"/>
    <property type="project" value="UniProtKB-KW"/>
</dbReference>
<comment type="similarity">
    <text evidence="1">Belongs to the 'phage' integrase family.</text>
</comment>
<proteinExistence type="inferred from homology"/>
<dbReference type="Pfam" id="PF13356">
    <property type="entry name" value="Arm-DNA-bind_3"/>
    <property type="match status" value="1"/>
</dbReference>
<evidence type="ECO:0000313" key="8">
    <source>
        <dbReference type="EMBL" id="AIA30045.1"/>
    </source>
</evidence>
<keyword evidence="9" id="KW-1185">Reference proteome</keyword>
<organism evidence="8 9">
    <name type="scientific">Leptospirillum ferriphilum YSK</name>
    <dbReference type="NCBI Taxonomy" id="1441628"/>
    <lineage>
        <taxon>Bacteria</taxon>
        <taxon>Pseudomonadati</taxon>
        <taxon>Nitrospirota</taxon>
        <taxon>Nitrospiria</taxon>
        <taxon>Nitrospirales</taxon>
        <taxon>Nitrospiraceae</taxon>
        <taxon>Leptospirillum</taxon>
    </lineage>
</organism>
<dbReference type="GO" id="GO:0015074">
    <property type="term" value="P:DNA integration"/>
    <property type="evidence" value="ECO:0007669"/>
    <property type="project" value="UniProtKB-KW"/>
</dbReference>
<dbReference type="PROSITE" id="PS51898">
    <property type="entry name" value="TYR_RECOMBINASE"/>
    <property type="match status" value="1"/>
</dbReference>
<dbReference type="PANTHER" id="PTHR30629">
    <property type="entry name" value="PROPHAGE INTEGRASE"/>
    <property type="match status" value="1"/>
</dbReference>
<evidence type="ECO:0000256" key="4">
    <source>
        <dbReference type="ARBA" id="ARBA00023172"/>
    </source>
</evidence>
<sequence length="400" mass="45783">MKLTRTNIEKILLASRRENYWDTELPGFCLRVSDKKKMFAVAKRVGGKVVWVTLGAYSPAYTPEKAREDAIKAIAELTRGENPNEKKKETKASSVTLKEVLDSYLEARTLKQTTRKSYQYVVTFYLKDWLDRPLVSITKDQVEKKHKEITEEHGPTPANYAFKILRALFTYAEAKYENSKGNPLIAVNPVKRLSQVRAWNRIGTRRNQFIRSEDLPAWWKEVQSLTNETIRDYLTFLLLTGLRRQEAAQLRWADVNLKTKILTIPDPKNRNPHILPLSDALMAILERRKKNAESLFVFPGRGKGGYIVEPKRALDTVRKKSGVTFMLHDLRRTFALIAEQIVPVYTLKRLMNHAGGEDVTFKHYLGTDETALKKSMQAITDKILELASAKVANFANEEGG</sequence>
<dbReference type="GO" id="GO:0003677">
    <property type="term" value="F:DNA binding"/>
    <property type="evidence" value="ECO:0007669"/>
    <property type="project" value="UniProtKB-UniRule"/>
</dbReference>
<dbReference type="AlphaFoldDB" id="A0A059XSJ0"/>
<name>A0A059XSJ0_9BACT</name>
<accession>A0A059XSJ0</accession>
<dbReference type="PROSITE" id="PS51900">
    <property type="entry name" value="CB"/>
    <property type="match status" value="1"/>
</dbReference>
<evidence type="ECO:0000256" key="1">
    <source>
        <dbReference type="ARBA" id="ARBA00008857"/>
    </source>
</evidence>
<dbReference type="Gene3D" id="1.10.150.130">
    <property type="match status" value="1"/>
</dbReference>
<dbReference type="SUPFAM" id="SSF56349">
    <property type="entry name" value="DNA breaking-rejoining enzymes"/>
    <property type="match status" value="1"/>
</dbReference>
<dbReference type="InterPro" id="IPR002104">
    <property type="entry name" value="Integrase_catalytic"/>
</dbReference>
<dbReference type="Gene3D" id="3.30.160.390">
    <property type="entry name" value="Integrase, DNA-binding domain"/>
    <property type="match status" value="1"/>
</dbReference>
<dbReference type="KEGG" id="lfp:Y981_02165"/>
<dbReference type="EMBL" id="CP007243">
    <property type="protein sequence ID" value="AIA30045.1"/>
    <property type="molecule type" value="Genomic_DNA"/>
</dbReference>
<dbReference type="HOGENOM" id="CLU_027562_17_7_0"/>
<reference evidence="9" key="1">
    <citation type="submission" date="2014-02" db="EMBL/GenBank/DDBJ databases">
        <title>Complete genome sequence and comparative genomic analysis of the nitrogen-fixing bacterium Leptospirillum ferriphilum YSK.</title>
        <authorList>
            <person name="Guo X."/>
            <person name="Yin H."/>
            <person name="Liang Y."/>
            <person name="Hu Q."/>
            <person name="Ma L."/>
            <person name="Xiao Y."/>
            <person name="Zhang X."/>
            <person name="Qiu G."/>
            <person name="Liu X."/>
        </authorList>
    </citation>
    <scope>NUCLEOTIDE SEQUENCE [LARGE SCALE GENOMIC DNA]</scope>
    <source>
        <strain evidence="9">YSK</strain>
    </source>
</reference>
<dbReference type="Pfam" id="PF00589">
    <property type="entry name" value="Phage_integrase"/>
    <property type="match status" value="1"/>
</dbReference>
<dbReference type="InterPro" id="IPR025166">
    <property type="entry name" value="Integrase_DNA_bind_dom"/>
</dbReference>
<dbReference type="InterPro" id="IPR044068">
    <property type="entry name" value="CB"/>
</dbReference>
<reference evidence="8 9" key="2">
    <citation type="journal article" date="2015" name="Biomed. Res. Int.">
        <title>Effects of Arsenite Resistance on the Growth and Functional Gene Expression of Leptospirillum ferriphilum and Acidithiobacillus thiooxidans in Pure Culture and Coculture.</title>
        <authorList>
            <person name="Jiang H."/>
            <person name="Liang Y."/>
            <person name="Yin H."/>
            <person name="Xiao Y."/>
            <person name="Guo X."/>
            <person name="Xu Y."/>
            <person name="Hu Q."/>
            <person name="Liu H."/>
            <person name="Liu X."/>
        </authorList>
    </citation>
    <scope>NUCLEOTIDE SEQUENCE [LARGE SCALE GENOMIC DNA]</scope>
    <source>
        <strain evidence="8 9">YSK</strain>
    </source>
</reference>
<dbReference type="InterPro" id="IPR038488">
    <property type="entry name" value="Integrase_DNA-bd_sf"/>
</dbReference>
<keyword evidence="2" id="KW-0229">DNA integration</keyword>
<keyword evidence="4" id="KW-0233">DNA recombination</keyword>
<evidence type="ECO:0000313" key="9">
    <source>
        <dbReference type="Proteomes" id="UP000027059"/>
    </source>
</evidence>
<dbReference type="InterPro" id="IPR013762">
    <property type="entry name" value="Integrase-like_cat_sf"/>
</dbReference>
<dbReference type="InterPro" id="IPR010998">
    <property type="entry name" value="Integrase_recombinase_N"/>
</dbReference>
<evidence type="ECO:0000259" key="7">
    <source>
        <dbReference type="PROSITE" id="PS51900"/>
    </source>
</evidence>
<keyword evidence="3 5" id="KW-0238">DNA-binding</keyword>
<feature type="domain" description="Core-binding (CB)" evidence="7">
    <location>
        <begin position="95"/>
        <end position="173"/>
    </location>
</feature>
<dbReference type="Proteomes" id="UP000027059">
    <property type="component" value="Chromosome"/>
</dbReference>
<evidence type="ECO:0000256" key="5">
    <source>
        <dbReference type="PROSITE-ProRule" id="PRU01248"/>
    </source>
</evidence>